<proteinExistence type="predicted"/>
<dbReference type="InterPro" id="IPR029032">
    <property type="entry name" value="AhpD-like"/>
</dbReference>
<keyword evidence="2" id="KW-1185">Reference proteome</keyword>
<sequence length="73" mass="8283">MANLSRILDRVRRGQQQLRQGRSDSQTTISLLQLRAGQILGSTYFTIRETGNLRRVGEKEERIAAVATWKDAP</sequence>
<comment type="caution">
    <text evidence="1">The sequence shown here is derived from an EMBL/GenBank/DDBJ whole genome shotgun (WGS) entry which is preliminary data.</text>
</comment>
<accession>A0ABS3RE28</accession>
<evidence type="ECO:0000313" key="1">
    <source>
        <dbReference type="EMBL" id="MBO2444476.1"/>
    </source>
</evidence>
<dbReference type="EMBL" id="JAGEOK010000047">
    <property type="protein sequence ID" value="MBO2444476.1"/>
    <property type="molecule type" value="Genomic_DNA"/>
</dbReference>
<dbReference type="Proteomes" id="UP000666915">
    <property type="component" value="Unassembled WGS sequence"/>
</dbReference>
<gene>
    <name evidence="1" type="ORF">J4557_43855</name>
</gene>
<evidence type="ECO:0000313" key="2">
    <source>
        <dbReference type="Proteomes" id="UP000666915"/>
    </source>
</evidence>
<dbReference type="SUPFAM" id="SSF69118">
    <property type="entry name" value="AhpD-like"/>
    <property type="match status" value="1"/>
</dbReference>
<reference evidence="1 2" key="1">
    <citation type="submission" date="2021-03" db="EMBL/GenBank/DDBJ databases">
        <authorList>
            <person name="Kanchanasin P."/>
            <person name="Saeng-In P."/>
            <person name="Phongsopitanun W."/>
            <person name="Yuki M."/>
            <person name="Kudo T."/>
            <person name="Ohkuma M."/>
            <person name="Tanasupawat S."/>
        </authorList>
    </citation>
    <scope>NUCLEOTIDE SEQUENCE [LARGE SCALE GENOMIC DNA]</scope>
    <source>
        <strain evidence="1 2">L46</strain>
    </source>
</reference>
<dbReference type="Gene3D" id="1.20.1290.10">
    <property type="entry name" value="AhpD-like"/>
    <property type="match status" value="1"/>
</dbReference>
<organism evidence="1 2">
    <name type="scientific">Actinomadura nitritigenes</name>
    <dbReference type="NCBI Taxonomy" id="134602"/>
    <lineage>
        <taxon>Bacteria</taxon>
        <taxon>Bacillati</taxon>
        <taxon>Actinomycetota</taxon>
        <taxon>Actinomycetes</taxon>
        <taxon>Streptosporangiales</taxon>
        <taxon>Thermomonosporaceae</taxon>
        <taxon>Actinomadura</taxon>
    </lineage>
</organism>
<name>A0ABS3RE28_9ACTN</name>
<protein>
    <submittedName>
        <fullName evidence="1">Carboxymuconolactone decarboxylase family protein</fullName>
    </submittedName>
</protein>